<gene>
    <name evidence="2" type="ORF">PECUL_23A041241</name>
</gene>
<feature type="compositionally biased region" description="Polar residues" evidence="1">
    <location>
        <begin position="25"/>
        <end position="39"/>
    </location>
</feature>
<evidence type="ECO:0000256" key="1">
    <source>
        <dbReference type="SAM" id="MobiDB-lite"/>
    </source>
</evidence>
<keyword evidence="3" id="KW-1185">Reference proteome</keyword>
<feature type="region of interest" description="Disordered" evidence="1">
    <location>
        <begin position="18"/>
        <end position="39"/>
    </location>
</feature>
<evidence type="ECO:0000313" key="3">
    <source>
        <dbReference type="Proteomes" id="UP001295444"/>
    </source>
</evidence>
<dbReference type="Proteomes" id="UP001295444">
    <property type="component" value="Chromosome 01"/>
</dbReference>
<proteinExistence type="predicted"/>
<accession>A0AAD1QZC8</accession>
<protein>
    <submittedName>
        <fullName evidence="2">Uncharacterized protein</fullName>
    </submittedName>
</protein>
<organism evidence="2 3">
    <name type="scientific">Pelobates cultripes</name>
    <name type="common">Western spadefoot toad</name>
    <dbReference type="NCBI Taxonomy" id="61616"/>
    <lineage>
        <taxon>Eukaryota</taxon>
        <taxon>Metazoa</taxon>
        <taxon>Chordata</taxon>
        <taxon>Craniata</taxon>
        <taxon>Vertebrata</taxon>
        <taxon>Euteleostomi</taxon>
        <taxon>Amphibia</taxon>
        <taxon>Batrachia</taxon>
        <taxon>Anura</taxon>
        <taxon>Pelobatoidea</taxon>
        <taxon>Pelobatidae</taxon>
        <taxon>Pelobates</taxon>
    </lineage>
</organism>
<evidence type="ECO:0000313" key="2">
    <source>
        <dbReference type="EMBL" id="CAH2220730.1"/>
    </source>
</evidence>
<sequence>MANYPKTYSEISDDFLLEDEVDEMPTSQPTKSASAGSDSAPITTEVLTTLLAGLQNTTLVDKAKICEDLKGLSNRITNTGEQALQITSLQRRKVKHMTNTLQMWKTRGAEQM</sequence>
<dbReference type="AlphaFoldDB" id="A0AAD1QZC8"/>
<dbReference type="EMBL" id="OW240912">
    <property type="protein sequence ID" value="CAH2220730.1"/>
    <property type="molecule type" value="Genomic_DNA"/>
</dbReference>
<reference evidence="2" key="1">
    <citation type="submission" date="2022-03" db="EMBL/GenBank/DDBJ databases">
        <authorList>
            <person name="Alioto T."/>
            <person name="Alioto T."/>
            <person name="Gomez Garrido J."/>
        </authorList>
    </citation>
    <scope>NUCLEOTIDE SEQUENCE</scope>
</reference>
<name>A0AAD1QZC8_PELCU</name>